<dbReference type="PROSITE" id="PS51186">
    <property type="entry name" value="GNAT"/>
    <property type="match status" value="1"/>
</dbReference>
<proteinExistence type="predicted"/>
<keyword evidence="3" id="KW-1185">Reference proteome</keyword>
<reference evidence="3" key="1">
    <citation type="submission" date="2016-10" db="EMBL/GenBank/DDBJ databases">
        <authorList>
            <person name="Varghese N."/>
            <person name="Submissions S."/>
        </authorList>
    </citation>
    <scope>NUCLEOTIDE SEQUENCE [LARGE SCALE GENOMIC DNA]</scope>
    <source>
        <strain evidence="3">CGMCC 4.2126</strain>
    </source>
</reference>
<dbReference type="EMBL" id="FOQY01000044">
    <property type="protein sequence ID" value="SFK97864.1"/>
    <property type="molecule type" value="Genomic_DNA"/>
</dbReference>
<evidence type="ECO:0000313" key="3">
    <source>
        <dbReference type="Proteomes" id="UP000199111"/>
    </source>
</evidence>
<dbReference type="GO" id="GO:0016747">
    <property type="term" value="F:acyltransferase activity, transferring groups other than amino-acyl groups"/>
    <property type="evidence" value="ECO:0007669"/>
    <property type="project" value="InterPro"/>
</dbReference>
<dbReference type="CDD" id="cd04301">
    <property type="entry name" value="NAT_SF"/>
    <property type="match status" value="1"/>
</dbReference>
<dbReference type="SUPFAM" id="SSF55729">
    <property type="entry name" value="Acyl-CoA N-acyltransferases (Nat)"/>
    <property type="match status" value="1"/>
</dbReference>
<organism evidence="2 3">
    <name type="scientific">Streptosporangium canum</name>
    <dbReference type="NCBI Taxonomy" id="324952"/>
    <lineage>
        <taxon>Bacteria</taxon>
        <taxon>Bacillati</taxon>
        <taxon>Actinomycetota</taxon>
        <taxon>Actinomycetes</taxon>
        <taxon>Streptosporangiales</taxon>
        <taxon>Streptosporangiaceae</taxon>
        <taxon>Streptosporangium</taxon>
    </lineage>
</organism>
<dbReference type="Proteomes" id="UP000199111">
    <property type="component" value="Unassembled WGS sequence"/>
</dbReference>
<sequence>MAYIAESSENGPVGYITAAIQNRSADALMHPQRFVYVNHIAVDPRVARMGVDSALVESVRAEALEAGCASLFADVWDFNIEALAFFEGQGFGRVQHRLEQRL</sequence>
<protein>
    <submittedName>
        <fullName evidence="2">Acetyltransferase (GNAT) family protein</fullName>
    </submittedName>
</protein>
<feature type="domain" description="N-acetyltransferase" evidence="1">
    <location>
        <begin position="1"/>
        <end position="102"/>
    </location>
</feature>
<evidence type="ECO:0000313" key="2">
    <source>
        <dbReference type="EMBL" id="SFK97864.1"/>
    </source>
</evidence>
<dbReference type="AlphaFoldDB" id="A0A1I4DW97"/>
<name>A0A1I4DW97_9ACTN</name>
<dbReference type="Gene3D" id="3.40.630.30">
    <property type="match status" value="1"/>
</dbReference>
<evidence type="ECO:0000259" key="1">
    <source>
        <dbReference type="PROSITE" id="PS51186"/>
    </source>
</evidence>
<gene>
    <name evidence="2" type="ORF">SAMN05216275_14459</name>
</gene>
<keyword evidence="2" id="KW-0808">Transferase</keyword>
<dbReference type="Pfam" id="PF00583">
    <property type="entry name" value="Acetyltransf_1"/>
    <property type="match status" value="1"/>
</dbReference>
<dbReference type="InterPro" id="IPR016181">
    <property type="entry name" value="Acyl_CoA_acyltransferase"/>
</dbReference>
<dbReference type="InterPro" id="IPR000182">
    <property type="entry name" value="GNAT_dom"/>
</dbReference>
<accession>A0A1I4DW97</accession>